<dbReference type="AlphaFoldDB" id="A0AAJ5M9Q6"/>
<organism evidence="1 2">
    <name type="scientific">Xanthomonas oryzae pv. oryzae</name>
    <dbReference type="NCBI Taxonomy" id="64187"/>
    <lineage>
        <taxon>Bacteria</taxon>
        <taxon>Pseudomonadati</taxon>
        <taxon>Pseudomonadota</taxon>
        <taxon>Gammaproteobacteria</taxon>
        <taxon>Lysobacterales</taxon>
        <taxon>Lysobacteraceae</taxon>
        <taxon>Xanthomonas</taxon>
    </lineage>
</organism>
<evidence type="ECO:0000313" key="1">
    <source>
        <dbReference type="EMBL" id="UXW00128.1"/>
    </source>
</evidence>
<sequence>MRPHQTLRAAAGHAARWIACMQWRADGVKKLRMSDRMHRATSASNADDANAAG</sequence>
<name>A0AAJ5M9Q6_XANOO</name>
<accession>A0AAJ5M9Q6</accession>
<proteinExistence type="predicted"/>
<reference evidence="1" key="1">
    <citation type="submission" date="2015-01" db="EMBL/GenBank/DDBJ databases">
        <authorList>
            <person name="Midha S."/>
            <person name="Anil M.G."/>
            <person name="Mishra D."/>
            <person name="Brahma K."/>
            <person name="Laha G.S."/>
            <person name="Sundaram R.M."/>
            <person name="Sonti R.V."/>
            <person name="Patil P.B."/>
        </authorList>
    </citation>
    <scope>NUCLEOTIDE SEQUENCE</scope>
    <source>
        <strain evidence="1">IXO792</strain>
    </source>
</reference>
<reference evidence="1" key="2">
    <citation type="submission" date="2020-01" db="EMBL/GenBank/DDBJ databases">
        <title>Complete genome investigation of Xanthomonas oryzae strains.</title>
        <authorList>
            <person name="Kaur A."/>
            <person name="Bansal K."/>
            <person name="Patil P.B."/>
        </authorList>
    </citation>
    <scope>NUCLEOTIDE SEQUENCE</scope>
    <source>
        <strain evidence="1">IXO792</strain>
    </source>
</reference>
<dbReference type="GeneID" id="77339637"/>
<evidence type="ECO:0000313" key="2">
    <source>
        <dbReference type="Proteomes" id="UP000187097"/>
    </source>
</evidence>
<protein>
    <submittedName>
        <fullName evidence="1">Uncharacterized protein</fullName>
    </submittedName>
</protein>
<gene>
    <name evidence="1" type="ORF">IXO792_01685</name>
</gene>
<dbReference type="Proteomes" id="UP000187097">
    <property type="component" value="Chromosome"/>
</dbReference>
<dbReference type="EMBL" id="CP047493">
    <property type="protein sequence ID" value="UXW00128.1"/>
    <property type="molecule type" value="Genomic_DNA"/>
</dbReference>
<dbReference type="RefSeq" id="WP_153296754.1">
    <property type="nucleotide sequence ID" value="NZ_CP012947.1"/>
</dbReference>